<dbReference type="PANTHER" id="PTHR35011:SF2">
    <property type="entry name" value="2,3-DIKETO-L-GULONATE TRAP TRANSPORTER SMALL PERMEASE PROTEIN YIAM"/>
    <property type="match status" value="1"/>
</dbReference>
<evidence type="ECO:0000256" key="9">
    <source>
        <dbReference type="RuleBase" id="RU369079"/>
    </source>
</evidence>
<keyword evidence="2 9" id="KW-0813">Transport</keyword>
<keyword evidence="4 9" id="KW-0997">Cell inner membrane</keyword>
<evidence type="ECO:0000256" key="3">
    <source>
        <dbReference type="ARBA" id="ARBA00022475"/>
    </source>
</evidence>
<dbReference type="InterPro" id="IPR055348">
    <property type="entry name" value="DctQ"/>
</dbReference>
<keyword evidence="5 9" id="KW-0812">Transmembrane</keyword>
<comment type="caution">
    <text evidence="9">Lacks conserved residue(s) required for the propagation of feature annotation.</text>
</comment>
<evidence type="ECO:0000256" key="4">
    <source>
        <dbReference type="ARBA" id="ARBA00022519"/>
    </source>
</evidence>
<dbReference type="Proteomes" id="UP000565745">
    <property type="component" value="Unassembled WGS sequence"/>
</dbReference>
<dbReference type="GO" id="GO:0015740">
    <property type="term" value="P:C4-dicarboxylate transport"/>
    <property type="evidence" value="ECO:0007669"/>
    <property type="project" value="TreeGrafter"/>
</dbReference>
<evidence type="ECO:0000256" key="5">
    <source>
        <dbReference type="ARBA" id="ARBA00022692"/>
    </source>
</evidence>
<keyword evidence="12" id="KW-1185">Reference proteome</keyword>
<comment type="caution">
    <text evidence="11">The sequence shown here is derived from an EMBL/GenBank/DDBJ whole genome shotgun (WGS) entry which is preliminary data.</text>
</comment>
<feature type="transmembrane region" description="Helical" evidence="9">
    <location>
        <begin position="34"/>
        <end position="50"/>
    </location>
</feature>
<gene>
    <name evidence="11" type="ORF">GGR93_003800</name>
</gene>
<keyword evidence="6 9" id="KW-1133">Transmembrane helix</keyword>
<dbReference type="Pfam" id="PF04290">
    <property type="entry name" value="DctQ"/>
    <property type="match status" value="1"/>
</dbReference>
<feature type="transmembrane region" description="Helical" evidence="9">
    <location>
        <begin position="119"/>
        <end position="141"/>
    </location>
</feature>
<feature type="transmembrane region" description="Helical" evidence="9">
    <location>
        <begin position="75"/>
        <end position="99"/>
    </location>
</feature>
<evidence type="ECO:0000256" key="1">
    <source>
        <dbReference type="ARBA" id="ARBA00004429"/>
    </source>
</evidence>
<comment type="function">
    <text evidence="9">Part of the tripartite ATP-independent periplasmic (TRAP) transport system.</text>
</comment>
<evidence type="ECO:0000259" key="10">
    <source>
        <dbReference type="Pfam" id="PF04290"/>
    </source>
</evidence>
<organism evidence="11 12">
    <name type="scientific">Sulfitobacter noctilucicola</name>
    <dbReference type="NCBI Taxonomy" id="1342301"/>
    <lineage>
        <taxon>Bacteria</taxon>
        <taxon>Pseudomonadati</taxon>
        <taxon>Pseudomonadota</taxon>
        <taxon>Alphaproteobacteria</taxon>
        <taxon>Rhodobacterales</taxon>
        <taxon>Roseobacteraceae</taxon>
        <taxon>Sulfitobacter</taxon>
    </lineage>
</organism>
<comment type="subunit">
    <text evidence="9">The complex comprises the extracytoplasmic solute receptor protein and the two transmembrane proteins.</text>
</comment>
<keyword evidence="3" id="KW-1003">Cell membrane</keyword>
<dbReference type="PANTHER" id="PTHR35011">
    <property type="entry name" value="2,3-DIKETO-L-GULONATE TRAP TRANSPORTER SMALL PERMEASE PROTEIN YIAM"/>
    <property type="match status" value="1"/>
</dbReference>
<name>A0A7W6MC06_9RHOB</name>
<evidence type="ECO:0000256" key="7">
    <source>
        <dbReference type="ARBA" id="ARBA00023136"/>
    </source>
</evidence>
<reference evidence="11 12" key="1">
    <citation type="submission" date="2020-08" db="EMBL/GenBank/DDBJ databases">
        <title>Genomic Encyclopedia of Type Strains, Phase IV (KMG-IV): sequencing the most valuable type-strain genomes for metagenomic binning, comparative biology and taxonomic classification.</title>
        <authorList>
            <person name="Goeker M."/>
        </authorList>
    </citation>
    <scope>NUCLEOTIDE SEQUENCE [LARGE SCALE GENOMIC DNA]</scope>
    <source>
        <strain evidence="11 12">DSM 101015</strain>
    </source>
</reference>
<evidence type="ECO:0000313" key="11">
    <source>
        <dbReference type="EMBL" id="MBB4175992.1"/>
    </source>
</evidence>
<protein>
    <recommendedName>
        <fullName evidence="9">TRAP transporter small permease protein</fullName>
    </recommendedName>
</protein>
<evidence type="ECO:0000256" key="2">
    <source>
        <dbReference type="ARBA" id="ARBA00022448"/>
    </source>
</evidence>
<proteinExistence type="inferred from homology"/>
<sequence>MSVLAIVVALGFTLIAVFWRYALSDPLLWPEDVTGWTLVGLIMLGIAEAYRRGDHIAIDLLVDTLPNRVKPVQMLWSHLAVLAFSVVLGLSAWEAVHFAHSFGSYTSGNVEIPSWIPQAPMVVGSVLLGLTAVAKIIEIFFGKRPA</sequence>
<dbReference type="GO" id="GO:0005886">
    <property type="term" value="C:plasma membrane"/>
    <property type="evidence" value="ECO:0007669"/>
    <property type="project" value="UniProtKB-SubCell"/>
</dbReference>
<dbReference type="InterPro" id="IPR007387">
    <property type="entry name" value="TRAP_DctQ"/>
</dbReference>
<evidence type="ECO:0000256" key="8">
    <source>
        <dbReference type="ARBA" id="ARBA00038436"/>
    </source>
</evidence>
<dbReference type="AlphaFoldDB" id="A0A7W6MC06"/>
<comment type="similarity">
    <text evidence="8 9">Belongs to the TRAP transporter small permease family.</text>
</comment>
<evidence type="ECO:0000256" key="6">
    <source>
        <dbReference type="ARBA" id="ARBA00022989"/>
    </source>
</evidence>
<feature type="domain" description="Tripartite ATP-independent periplasmic transporters DctQ component" evidence="10">
    <location>
        <begin position="11"/>
        <end position="140"/>
    </location>
</feature>
<evidence type="ECO:0000313" key="12">
    <source>
        <dbReference type="Proteomes" id="UP000565745"/>
    </source>
</evidence>
<dbReference type="GO" id="GO:0022857">
    <property type="term" value="F:transmembrane transporter activity"/>
    <property type="evidence" value="ECO:0007669"/>
    <property type="project" value="UniProtKB-UniRule"/>
</dbReference>
<comment type="subcellular location">
    <subcellularLocation>
        <location evidence="1 9">Cell inner membrane</location>
        <topology evidence="1 9">Multi-pass membrane protein</topology>
    </subcellularLocation>
</comment>
<dbReference type="EMBL" id="JACIFU010000006">
    <property type="protein sequence ID" value="MBB4175992.1"/>
    <property type="molecule type" value="Genomic_DNA"/>
</dbReference>
<keyword evidence="7 9" id="KW-0472">Membrane</keyword>
<accession>A0A7W6MC06</accession>